<dbReference type="Proteomes" id="UP000192610">
    <property type="component" value="Unassembled WGS sequence"/>
</dbReference>
<proteinExistence type="predicted"/>
<name>A0A1V9F0B8_9BACT</name>
<evidence type="ECO:0000313" key="2">
    <source>
        <dbReference type="Proteomes" id="UP000192610"/>
    </source>
</evidence>
<organism evidence="1 2">
    <name type="scientific">Niastella yeongjuensis</name>
    <dbReference type="NCBI Taxonomy" id="354355"/>
    <lineage>
        <taxon>Bacteria</taxon>
        <taxon>Pseudomonadati</taxon>
        <taxon>Bacteroidota</taxon>
        <taxon>Chitinophagia</taxon>
        <taxon>Chitinophagales</taxon>
        <taxon>Chitinophagaceae</taxon>
        <taxon>Niastella</taxon>
    </lineage>
</organism>
<evidence type="ECO:0000313" key="1">
    <source>
        <dbReference type="EMBL" id="OQP51726.1"/>
    </source>
</evidence>
<comment type="caution">
    <text evidence="1">The sequence shown here is derived from an EMBL/GenBank/DDBJ whole genome shotgun (WGS) entry which is preliminary data.</text>
</comment>
<keyword evidence="2" id="KW-1185">Reference proteome</keyword>
<protein>
    <submittedName>
        <fullName evidence="1">Uncharacterized protein</fullName>
    </submittedName>
</protein>
<dbReference type="STRING" id="354355.SAMN05660816_06854"/>
<gene>
    <name evidence="1" type="ORF">A4H97_26300</name>
</gene>
<dbReference type="EMBL" id="LVXG01000010">
    <property type="protein sequence ID" value="OQP51726.1"/>
    <property type="molecule type" value="Genomic_DNA"/>
</dbReference>
<sequence>MTVLLPVVTIAQTQSPKISGIGRFKIGFTTTTIIDELSKEFSSSITETNDIMATMTNYYDENPTKILYISKEKNENAEFPHTYYLKHPKVKVYFLNNFLIPEVVVLHNIYLKFYNDTLYSLNCEGSELLDTALTLKYGNPKFTAKTKNIACSNAYRTFTYEEATYTKEWVNPSKKITADLVYSRYYNSKCEKQILNYFLLFNNVITKKIDSDIAQSEQLQNKQNLSEKKKSLSNF</sequence>
<dbReference type="AlphaFoldDB" id="A0A1V9F0B8"/>
<accession>A0A1V9F0B8</accession>
<reference evidence="2" key="1">
    <citation type="submission" date="2016-04" db="EMBL/GenBank/DDBJ databases">
        <authorList>
            <person name="Chen L."/>
            <person name="Zhuang W."/>
            <person name="Wang G."/>
        </authorList>
    </citation>
    <scope>NUCLEOTIDE SEQUENCE [LARGE SCALE GENOMIC DNA]</scope>
    <source>
        <strain evidence="2">17621</strain>
    </source>
</reference>